<name>A0ABM5PIH8_9SPIR</name>
<dbReference type="Proteomes" id="UP000019269">
    <property type="component" value="Chromosome"/>
</dbReference>
<evidence type="ECO:0000313" key="2">
    <source>
        <dbReference type="Proteomes" id="UP000019269"/>
    </source>
</evidence>
<organism evidence="1 2">
    <name type="scientific">Borrelia nietonii YOR</name>
    <dbReference type="NCBI Taxonomy" id="1293576"/>
    <lineage>
        <taxon>Bacteria</taxon>
        <taxon>Pseudomonadati</taxon>
        <taxon>Spirochaetota</taxon>
        <taxon>Spirochaetia</taxon>
        <taxon>Spirochaetales</taxon>
        <taxon>Borreliaceae</taxon>
        <taxon>Borrelia</taxon>
        <taxon>Borrelia nietonii</taxon>
    </lineage>
</organism>
<evidence type="ECO:0000313" key="1">
    <source>
        <dbReference type="EMBL" id="AHH03413.1"/>
    </source>
</evidence>
<accession>A0ABM5PIH8</accession>
<protein>
    <submittedName>
        <fullName evidence="1">Uncharacterized protein</fullName>
    </submittedName>
</protein>
<dbReference type="EMBL" id="CP004146">
    <property type="protein sequence ID" value="AHH03413.1"/>
    <property type="molecule type" value="Genomic_DNA"/>
</dbReference>
<gene>
    <name evidence="1" type="ORF">BHY_0462</name>
</gene>
<reference evidence="1" key="1">
    <citation type="submission" date="2013-02" db="EMBL/GenBank/DDBJ databases">
        <title>Comparative genomics of Borrelia species.</title>
        <authorList>
            <person name="Schwan T.G."/>
            <person name="Raffel S.J."/>
            <person name="Porcella S.F."/>
        </authorList>
    </citation>
    <scope>NUCLEOTIDE SEQUENCE [LARGE SCALE GENOMIC DNA]</scope>
    <source>
        <strain evidence="1">YOR</strain>
    </source>
</reference>
<sequence length="35" mass="4300">MQIMLVETACKRGFAFTKNFKHRSFKDKQRFDLYN</sequence>
<proteinExistence type="predicted"/>
<keyword evidence="2" id="KW-1185">Reference proteome</keyword>